<protein>
    <submittedName>
        <fullName evidence="1">Uncharacterized protein</fullName>
    </submittedName>
</protein>
<accession>A0AC60R033</accession>
<comment type="caution">
    <text evidence="1">The sequence shown here is derived from an EMBL/GenBank/DDBJ whole genome shotgun (WGS) entry which is preliminary data.</text>
</comment>
<evidence type="ECO:0000313" key="2">
    <source>
        <dbReference type="Proteomes" id="UP000805193"/>
    </source>
</evidence>
<dbReference type="Proteomes" id="UP000805193">
    <property type="component" value="Unassembled WGS sequence"/>
</dbReference>
<evidence type="ECO:0000313" key="1">
    <source>
        <dbReference type="EMBL" id="KAG0445299.1"/>
    </source>
</evidence>
<dbReference type="EMBL" id="JABSTQ010000595">
    <property type="protein sequence ID" value="KAG0445299.1"/>
    <property type="molecule type" value="Genomic_DNA"/>
</dbReference>
<organism evidence="1 2">
    <name type="scientific">Ixodes persulcatus</name>
    <name type="common">Taiga tick</name>
    <dbReference type="NCBI Taxonomy" id="34615"/>
    <lineage>
        <taxon>Eukaryota</taxon>
        <taxon>Metazoa</taxon>
        <taxon>Ecdysozoa</taxon>
        <taxon>Arthropoda</taxon>
        <taxon>Chelicerata</taxon>
        <taxon>Arachnida</taxon>
        <taxon>Acari</taxon>
        <taxon>Parasitiformes</taxon>
        <taxon>Ixodida</taxon>
        <taxon>Ixodoidea</taxon>
        <taxon>Ixodidae</taxon>
        <taxon>Ixodinae</taxon>
        <taxon>Ixodes</taxon>
    </lineage>
</organism>
<reference evidence="1 2" key="1">
    <citation type="journal article" date="2020" name="Cell">
        <title>Large-Scale Comparative Analyses of Tick Genomes Elucidate Their Genetic Diversity and Vector Capacities.</title>
        <authorList>
            <consortium name="Tick Genome and Microbiome Consortium (TIGMIC)"/>
            <person name="Jia N."/>
            <person name="Wang J."/>
            <person name="Shi W."/>
            <person name="Du L."/>
            <person name="Sun Y."/>
            <person name="Zhan W."/>
            <person name="Jiang J.F."/>
            <person name="Wang Q."/>
            <person name="Zhang B."/>
            <person name="Ji P."/>
            <person name="Bell-Sakyi L."/>
            <person name="Cui X.M."/>
            <person name="Yuan T.T."/>
            <person name="Jiang B.G."/>
            <person name="Yang W.F."/>
            <person name="Lam T.T."/>
            <person name="Chang Q.C."/>
            <person name="Ding S.J."/>
            <person name="Wang X.J."/>
            <person name="Zhu J.G."/>
            <person name="Ruan X.D."/>
            <person name="Zhao L."/>
            <person name="Wei J.T."/>
            <person name="Ye R.Z."/>
            <person name="Que T.C."/>
            <person name="Du C.H."/>
            <person name="Zhou Y.H."/>
            <person name="Cheng J.X."/>
            <person name="Dai P.F."/>
            <person name="Guo W.B."/>
            <person name="Han X.H."/>
            <person name="Huang E.J."/>
            <person name="Li L.F."/>
            <person name="Wei W."/>
            <person name="Gao Y.C."/>
            <person name="Liu J.Z."/>
            <person name="Shao H.Z."/>
            <person name="Wang X."/>
            <person name="Wang C.C."/>
            <person name="Yang T.C."/>
            <person name="Huo Q.B."/>
            <person name="Li W."/>
            <person name="Chen H.Y."/>
            <person name="Chen S.E."/>
            <person name="Zhou L.G."/>
            <person name="Ni X.B."/>
            <person name="Tian J.H."/>
            <person name="Sheng Y."/>
            <person name="Liu T."/>
            <person name="Pan Y.S."/>
            <person name="Xia L.Y."/>
            <person name="Li J."/>
            <person name="Zhao F."/>
            <person name="Cao W.C."/>
        </authorList>
    </citation>
    <scope>NUCLEOTIDE SEQUENCE [LARGE SCALE GENOMIC DNA]</scope>
    <source>
        <strain evidence="1">Iper-2018</strain>
    </source>
</reference>
<keyword evidence="2" id="KW-1185">Reference proteome</keyword>
<proteinExistence type="predicted"/>
<gene>
    <name evidence="1" type="ORF">HPB47_017111</name>
</gene>
<sequence>MEAAGPTINATETAPYVTSELNQLRKDLQKLTFEDVTIPRVGSDTLPLPSTVRIRSTPLSCCLFLGPGVWMMPEVENPFRASWQHPRFFRPQSQLAEAGDT</sequence>
<name>A0AC60R033_IXOPE</name>